<evidence type="ECO:0000256" key="6">
    <source>
        <dbReference type="ARBA" id="ARBA00022801"/>
    </source>
</evidence>
<dbReference type="InterPro" id="IPR017853">
    <property type="entry name" value="GH"/>
</dbReference>
<keyword evidence="5 12" id="KW-0732">Signal</keyword>
<evidence type="ECO:0000256" key="1">
    <source>
        <dbReference type="ARBA" id="ARBA00000681"/>
    </source>
</evidence>
<evidence type="ECO:0000256" key="12">
    <source>
        <dbReference type="SAM" id="SignalP"/>
    </source>
</evidence>
<dbReference type="InterPro" id="IPR031158">
    <property type="entry name" value="GH10_AS"/>
</dbReference>
<evidence type="ECO:0000256" key="2">
    <source>
        <dbReference type="ARBA" id="ARBA00007495"/>
    </source>
</evidence>
<accession>A0A150RVP8</accession>
<organism evidence="14 15">
    <name type="scientific">Sorangium cellulosum</name>
    <name type="common">Polyangium cellulosum</name>
    <dbReference type="NCBI Taxonomy" id="56"/>
    <lineage>
        <taxon>Bacteria</taxon>
        <taxon>Pseudomonadati</taxon>
        <taxon>Myxococcota</taxon>
        <taxon>Polyangia</taxon>
        <taxon>Polyangiales</taxon>
        <taxon>Polyangiaceae</taxon>
        <taxon>Sorangium</taxon>
    </lineage>
</organism>
<dbReference type="GO" id="GO:0045493">
    <property type="term" value="P:xylan catabolic process"/>
    <property type="evidence" value="ECO:0007669"/>
    <property type="project" value="UniProtKB-KW"/>
</dbReference>
<evidence type="ECO:0000256" key="4">
    <source>
        <dbReference type="ARBA" id="ARBA00022651"/>
    </source>
</evidence>
<dbReference type="PANTHER" id="PTHR31490:SF88">
    <property type="entry name" value="BETA-XYLANASE"/>
    <property type="match status" value="1"/>
</dbReference>
<sequence length="404" mass="42309">MNKNLSSRWCRGTTLIALGIAVLSGCSDTADGAAAGPGGTSSASGSTGAGGHGGSAGTTGSGGAGAGSTSAGGAGTGGDGGSGGSGPGNGGSGGSGTSSSGAGGSGEGSGGSSSAGTGKFVGNITTNGAVRDDFNKYWDQITPEIEGRWSSIETSRGVRDWSRLDAVYAYAQDNDIPFTQYAFVWGTPQPSWLVSLPAEEQRQALRDWMQAFCARYPDTRNIIVVNEPPPHTTPTFKNAIGGDGESGHDWIVNSFTWAREFCPDATLILNDYSNIEYETEHNRFVELVKTLLDAGAPIDALGAEAHYAYRLDTSTVKGYIDRLAETGLPVYITEYDIALADDEEQRRVMEEQFTMFYNHGAVKGITLWGYVVGSTWLENTGLLHPDGTMRPAMAWLMDFLGRGE</sequence>
<dbReference type="InterPro" id="IPR044846">
    <property type="entry name" value="GH10"/>
</dbReference>
<feature type="chain" id="PRO_5007568463" description="endo-1,4-beta-xylanase" evidence="12">
    <location>
        <begin position="30"/>
        <end position="404"/>
    </location>
</feature>
<dbReference type="GO" id="GO:0031176">
    <property type="term" value="F:endo-1,4-beta-xylanase activity"/>
    <property type="evidence" value="ECO:0007669"/>
    <property type="project" value="UniProtKB-EC"/>
</dbReference>
<evidence type="ECO:0000256" key="8">
    <source>
        <dbReference type="ARBA" id="ARBA00023295"/>
    </source>
</evidence>
<feature type="compositionally biased region" description="Low complexity" evidence="11">
    <location>
        <begin position="31"/>
        <end position="46"/>
    </location>
</feature>
<feature type="region of interest" description="Disordered" evidence="11">
    <location>
        <begin position="31"/>
        <end position="119"/>
    </location>
</feature>
<dbReference type="Pfam" id="PF00331">
    <property type="entry name" value="Glyco_hydro_10"/>
    <property type="match status" value="1"/>
</dbReference>
<gene>
    <name evidence="14" type="ORF">BE17_41320</name>
</gene>
<feature type="domain" description="GH10" evidence="13">
    <location>
        <begin position="111"/>
        <end position="399"/>
    </location>
</feature>
<name>A0A150RVP8_SORCE</name>
<evidence type="ECO:0000256" key="10">
    <source>
        <dbReference type="PROSITE-ProRule" id="PRU10061"/>
    </source>
</evidence>
<evidence type="ECO:0000259" key="13">
    <source>
        <dbReference type="PROSITE" id="PS51760"/>
    </source>
</evidence>
<dbReference type="SMART" id="SM00633">
    <property type="entry name" value="Glyco_10"/>
    <property type="match status" value="1"/>
</dbReference>
<keyword evidence="8" id="KW-0326">Glycosidase</keyword>
<reference evidence="14 15" key="1">
    <citation type="submission" date="2014-02" db="EMBL/GenBank/DDBJ databases">
        <title>The small core and large imbalanced accessory genome model reveals a collaborative survival strategy of Sorangium cellulosum strains in nature.</title>
        <authorList>
            <person name="Han K."/>
            <person name="Peng R."/>
            <person name="Blom J."/>
            <person name="Li Y.-Z."/>
        </authorList>
    </citation>
    <scope>NUCLEOTIDE SEQUENCE [LARGE SCALE GENOMIC DNA]</scope>
    <source>
        <strain evidence="14 15">So0011-07</strain>
    </source>
</reference>
<protein>
    <recommendedName>
        <fullName evidence="3">endo-1,4-beta-xylanase</fullName>
        <ecNumber evidence="3">3.2.1.8</ecNumber>
    </recommendedName>
</protein>
<keyword evidence="4" id="KW-0858">Xylan degradation</keyword>
<evidence type="ECO:0000313" key="14">
    <source>
        <dbReference type="EMBL" id="KYF84170.1"/>
    </source>
</evidence>
<dbReference type="PROSITE" id="PS51257">
    <property type="entry name" value="PROKAR_LIPOPROTEIN"/>
    <property type="match status" value="1"/>
</dbReference>
<proteinExistence type="inferred from homology"/>
<dbReference type="Proteomes" id="UP000075635">
    <property type="component" value="Unassembled WGS sequence"/>
</dbReference>
<keyword evidence="9" id="KW-0624">Polysaccharide degradation</keyword>
<evidence type="ECO:0000256" key="9">
    <source>
        <dbReference type="ARBA" id="ARBA00023326"/>
    </source>
</evidence>
<dbReference type="AlphaFoldDB" id="A0A150RVP8"/>
<keyword evidence="6" id="KW-0378">Hydrolase</keyword>
<dbReference type="SUPFAM" id="SSF51445">
    <property type="entry name" value="(Trans)glycosidases"/>
    <property type="match status" value="1"/>
</dbReference>
<evidence type="ECO:0000313" key="15">
    <source>
        <dbReference type="Proteomes" id="UP000075635"/>
    </source>
</evidence>
<evidence type="ECO:0000256" key="7">
    <source>
        <dbReference type="ARBA" id="ARBA00023277"/>
    </source>
</evidence>
<dbReference type="InterPro" id="IPR001000">
    <property type="entry name" value="GH10_dom"/>
</dbReference>
<feature type="active site" description="Nucleophile" evidence="10">
    <location>
        <position position="334"/>
    </location>
</feature>
<evidence type="ECO:0000256" key="3">
    <source>
        <dbReference type="ARBA" id="ARBA00012590"/>
    </source>
</evidence>
<comment type="catalytic activity">
    <reaction evidence="1">
        <text>Endohydrolysis of (1-&gt;4)-beta-D-xylosidic linkages in xylans.</text>
        <dbReference type="EC" id="3.2.1.8"/>
    </reaction>
</comment>
<dbReference type="PANTHER" id="PTHR31490">
    <property type="entry name" value="GLYCOSYL HYDROLASE"/>
    <property type="match status" value="1"/>
</dbReference>
<dbReference type="EC" id="3.2.1.8" evidence="3"/>
<comment type="similarity">
    <text evidence="2">Belongs to the glycosyl hydrolase 10 (cellulase F) family.</text>
</comment>
<dbReference type="Gene3D" id="3.20.20.80">
    <property type="entry name" value="Glycosidases"/>
    <property type="match status" value="1"/>
</dbReference>
<feature type="signal peptide" evidence="12">
    <location>
        <begin position="1"/>
        <end position="29"/>
    </location>
</feature>
<evidence type="ECO:0000256" key="5">
    <source>
        <dbReference type="ARBA" id="ARBA00022729"/>
    </source>
</evidence>
<keyword evidence="7" id="KW-0119">Carbohydrate metabolism</keyword>
<dbReference type="PROSITE" id="PS51760">
    <property type="entry name" value="GH10_2"/>
    <property type="match status" value="1"/>
</dbReference>
<comment type="caution">
    <text evidence="14">The sequence shown here is derived from an EMBL/GenBank/DDBJ whole genome shotgun (WGS) entry which is preliminary data.</text>
</comment>
<dbReference type="EMBL" id="JEMB01001975">
    <property type="protein sequence ID" value="KYF84170.1"/>
    <property type="molecule type" value="Genomic_DNA"/>
</dbReference>
<evidence type="ECO:0000256" key="11">
    <source>
        <dbReference type="SAM" id="MobiDB-lite"/>
    </source>
</evidence>
<dbReference type="PROSITE" id="PS00591">
    <property type="entry name" value="GH10_1"/>
    <property type="match status" value="1"/>
</dbReference>
<feature type="compositionally biased region" description="Gly residues" evidence="11">
    <location>
        <begin position="47"/>
        <end position="113"/>
    </location>
</feature>